<reference evidence="8" key="1">
    <citation type="journal article" date="2019" name="Int. J. Syst. Evol. Microbiol.">
        <title>The Global Catalogue of Microorganisms (GCM) 10K type strain sequencing project: providing services to taxonomists for standard genome sequencing and annotation.</title>
        <authorList>
            <consortium name="The Broad Institute Genomics Platform"/>
            <consortium name="The Broad Institute Genome Sequencing Center for Infectious Disease"/>
            <person name="Wu L."/>
            <person name="Ma J."/>
        </authorList>
    </citation>
    <scope>NUCLEOTIDE SEQUENCE [LARGE SCALE GENOMIC DNA]</scope>
    <source>
        <strain evidence="8">CECT 7184</strain>
    </source>
</reference>
<dbReference type="InterPro" id="IPR006128">
    <property type="entry name" value="Lipoprotein_PsaA-like"/>
</dbReference>
<organism evidence="7 8">
    <name type="scientific">Thalassorhabdus alkalitolerans</name>
    <dbReference type="NCBI Taxonomy" id="2282697"/>
    <lineage>
        <taxon>Bacteria</taxon>
        <taxon>Bacillati</taxon>
        <taxon>Bacillota</taxon>
        <taxon>Bacilli</taxon>
        <taxon>Bacillales</taxon>
        <taxon>Bacillaceae</taxon>
        <taxon>Thalassorhabdus</taxon>
    </lineage>
</organism>
<comment type="caution">
    <text evidence="7">The sequence shown here is derived from an EMBL/GenBank/DDBJ whole genome shotgun (WGS) entry which is preliminary data.</text>
</comment>
<keyword evidence="4" id="KW-0175">Coiled coil</keyword>
<evidence type="ECO:0000313" key="7">
    <source>
        <dbReference type="EMBL" id="MFC5713998.1"/>
    </source>
</evidence>
<dbReference type="InterPro" id="IPR006129">
    <property type="entry name" value="AdhesinB"/>
</dbReference>
<dbReference type="Gene3D" id="3.40.50.1980">
    <property type="entry name" value="Nitrogenase molybdenum iron protein domain"/>
    <property type="match status" value="3"/>
</dbReference>
<keyword evidence="1 3" id="KW-0813">Transport</keyword>
<feature type="coiled-coil region" evidence="4">
    <location>
        <begin position="235"/>
        <end position="266"/>
    </location>
</feature>
<protein>
    <submittedName>
        <fullName evidence="7">Metal ABC transporter solute-binding protein, Zn/Mn family</fullName>
    </submittedName>
</protein>
<evidence type="ECO:0000256" key="1">
    <source>
        <dbReference type="ARBA" id="ARBA00022448"/>
    </source>
</evidence>
<evidence type="ECO:0000256" key="4">
    <source>
        <dbReference type="SAM" id="Coils"/>
    </source>
</evidence>
<gene>
    <name evidence="7" type="ORF">ACFPU1_14635</name>
</gene>
<evidence type="ECO:0000256" key="6">
    <source>
        <dbReference type="SAM" id="SignalP"/>
    </source>
</evidence>
<dbReference type="PANTHER" id="PTHR42953:SF8">
    <property type="entry name" value="ZINT DOMAIN-CONTAINING PROTEIN"/>
    <property type="match status" value="1"/>
</dbReference>
<dbReference type="PANTHER" id="PTHR42953">
    <property type="entry name" value="HIGH-AFFINITY ZINC UPTAKE SYSTEM PROTEIN ZNUA-RELATED"/>
    <property type="match status" value="1"/>
</dbReference>
<dbReference type="PRINTS" id="PR00691">
    <property type="entry name" value="ADHESINB"/>
</dbReference>
<sequence length="376" mass="42263">MKAKAGIACTIGLSAVLAACGEADQTEETAEQDEGNGEETETIDVYTTLFALEDFANRIGGDAVNVTNIVPVGADAHSFEPTAQTMIDIAESDMFLYNGAGMEGFADAVEDTLQGEDVKVAKAVEGINLIDYDHDHDHDDEHGHDDHGHEEDEHEHDDEHGHDHHAHEEDEHAHDDEHGHDDHAHEEDEDHSHDDHGHSHDHGDEDPHVWLDPVLSIEMAENIKEALVEVNPEESETFENNFEELQQELETLHEEFEAMVEAADKDTFIVSHAGYGYWEQRYGLNQLGISGLSPTNEPSQKQLEEIIQYAEDHDIEYVMFEQNITPQVAEVVQDEVGAEALRLHNLEALVEEDEENEEDYFSLMRRNIENLETALQ</sequence>
<dbReference type="PROSITE" id="PS51257">
    <property type="entry name" value="PROKAR_LIPOPROTEIN"/>
    <property type="match status" value="1"/>
</dbReference>
<dbReference type="Pfam" id="PF01297">
    <property type="entry name" value="ZnuA"/>
    <property type="match status" value="1"/>
</dbReference>
<feature type="signal peptide" evidence="6">
    <location>
        <begin position="1"/>
        <end position="18"/>
    </location>
</feature>
<name>A0ABW0YTS4_9BACI</name>
<dbReference type="InterPro" id="IPR050492">
    <property type="entry name" value="Bact_metal-bind_prot9"/>
</dbReference>
<evidence type="ECO:0000313" key="8">
    <source>
        <dbReference type="Proteomes" id="UP001596142"/>
    </source>
</evidence>
<dbReference type="PRINTS" id="PR00690">
    <property type="entry name" value="ADHESNFAMILY"/>
</dbReference>
<feature type="chain" id="PRO_5046674836" evidence="6">
    <location>
        <begin position="19"/>
        <end position="376"/>
    </location>
</feature>
<evidence type="ECO:0000256" key="3">
    <source>
        <dbReference type="RuleBase" id="RU003512"/>
    </source>
</evidence>
<keyword evidence="8" id="KW-1185">Reference proteome</keyword>
<accession>A0ABW0YTS4</accession>
<dbReference type="EMBL" id="JBHSOZ010000009">
    <property type="protein sequence ID" value="MFC5713998.1"/>
    <property type="molecule type" value="Genomic_DNA"/>
</dbReference>
<evidence type="ECO:0000256" key="5">
    <source>
        <dbReference type="SAM" id="MobiDB-lite"/>
    </source>
</evidence>
<evidence type="ECO:0000256" key="2">
    <source>
        <dbReference type="ARBA" id="ARBA00022729"/>
    </source>
</evidence>
<dbReference type="SUPFAM" id="SSF53807">
    <property type="entry name" value="Helical backbone' metal receptor"/>
    <property type="match status" value="1"/>
</dbReference>
<comment type="similarity">
    <text evidence="3">Belongs to the bacterial solute-binding protein 9 family.</text>
</comment>
<dbReference type="InterPro" id="IPR006127">
    <property type="entry name" value="ZnuA-like"/>
</dbReference>
<dbReference type="RefSeq" id="WP_385942493.1">
    <property type="nucleotide sequence ID" value="NZ_JBHSOZ010000009.1"/>
</dbReference>
<dbReference type="Proteomes" id="UP001596142">
    <property type="component" value="Unassembled WGS sequence"/>
</dbReference>
<keyword evidence="2 6" id="KW-0732">Signal</keyword>
<proteinExistence type="inferred from homology"/>
<feature type="region of interest" description="Disordered" evidence="5">
    <location>
        <begin position="133"/>
        <end position="209"/>
    </location>
</feature>